<organism evidence="1 2">
    <name type="scientific">Ascaris lumbricoides</name>
    <name type="common">Giant roundworm</name>
    <dbReference type="NCBI Taxonomy" id="6252"/>
    <lineage>
        <taxon>Eukaryota</taxon>
        <taxon>Metazoa</taxon>
        <taxon>Ecdysozoa</taxon>
        <taxon>Nematoda</taxon>
        <taxon>Chromadorea</taxon>
        <taxon>Rhabditida</taxon>
        <taxon>Spirurina</taxon>
        <taxon>Ascaridomorpha</taxon>
        <taxon>Ascaridoidea</taxon>
        <taxon>Ascarididae</taxon>
        <taxon>Ascaris</taxon>
    </lineage>
</organism>
<dbReference type="WBParaSite" id="ALUE_0002120701-mRNA-1">
    <property type="protein sequence ID" value="ALUE_0002120701-mRNA-1"/>
    <property type="gene ID" value="ALUE_0002120701"/>
</dbReference>
<reference evidence="2" key="1">
    <citation type="submission" date="2017-02" db="UniProtKB">
        <authorList>
            <consortium name="WormBaseParasite"/>
        </authorList>
    </citation>
    <scope>IDENTIFICATION</scope>
</reference>
<keyword evidence="1" id="KW-1185">Reference proteome</keyword>
<name>A0A0M3IR29_ASCLU</name>
<evidence type="ECO:0000313" key="2">
    <source>
        <dbReference type="WBParaSite" id="ALUE_0002120701-mRNA-1"/>
    </source>
</evidence>
<dbReference type="AlphaFoldDB" id="A0A0M3IR29"/>
<accession>A0A0M3IR29</accession>
<evidence type="ECO:0000313" key="1">
    <source>
        <dbReference type="Proteomes" id="UP000036681"/>
    </source>
</evidence>
<dbReference type="Proteomes" id="UP000036681">
    <property type="component" value="Unplaced"/>
</dbReference>
<protein>
    <submittedName>
        <fullName evidence="2">Small CPxCG-related zinc finger protein</fullName>
    </submittedName>
</protein>
<sequence>MCGWTTSDDKRRSSVDEFRLGHDPKQLVCPTCHSTIITDVRREYHC</sequence>
<proteinExistence type="predicted"/>